<reference evidence="3 4" key="1">
    <citation type="journal article" date="2005" name="Int. J. Syst. Evol. Microbiol.">
        <title>Bacillus cibi sp. nov., isolated from jeotgal, a traditional Korean fermented seafood.</title>
        <authorList>
            <person name="Yoon J.H."/>
            <person name="Lee C.H."/>
            <person name="Oh T.K."/>
        </authorList>
    </citation>
    <scope>NUCLEOTIDE SEQUENCE [LARGE SCALE GENOMIC DNA]</scope>
    <source>
        <strain evidence="3 4">DSM 16189</strain>
    </source>
</reference>
<proteinExistence type="predicted"/>
<sequence length="501" mass="54931">MKKWILLFAVFLLILPGSTYAGSFGGDYTGTPGQWYVGDAPSSQNTSKSPVVFVHGLNSSSNTWWNGNDMYSTALANGYQTAFVDLYPTKNMWDNGALLSQKLSEIYQYFGGKKLVLVTHSKGGIDAQSALVHYGAHQYVSNLITLSTPHSGSQLADLAYSSWAGWLSGILGSKNDAVYSLQTGYMSQFRTQTDAHANSRKNPIYTFGGTKWGSFGSSLYWGGLYLSSYGSNDGAVTVQSSRLGYGREIKTGSWDHYSVNKGSSTFLLFEPYLRTAGTASFATSNSEDVSVSDASSAFYIRGGEFSGVKQESFYAENGVRKVTVDWLSSSKQTKLSLHSPDGKKVITSFKTAAADGIFSGAYHHQAVLTLPESGKWQLTAQNQDKEAYLLHVSYSSDNHDAISMQPLSKQNQKISFKINSAKALKETEATITIDQYKNKTKIRSQKLTKTKQQTSAGIHLAQEGLYNITVEARGKTQKGEIIERTFIKSVYVNADGKWFVQ</sequence>
<keyword evidence="1" id="KW-0732">Signal</keyword>
<dbReference type="STRING" id="246786.GS18_0217715"/>
<dbReference type="InterPro" id="IPR029058">
    <property type="entry name" value="AB_hydrolase_fold"/>
</dbReference>
<dbReference type="RefSeq" id="WP_029566640.1">
    <property type="nucleotide sequence ID" value="NZ_JNVC02000015.1"/>
</dbReference>
<comment type="caution">
    <text evidence="3">The sequence shown here is derived from an EMBL/GenBank/DDBJ whole genome shotgun (WGS) entry which is preliminary data.</text>
</comment>
<dbReference type="Proteomes" id="UP000028549">
    <property type="component" value="Unassembled WGS sequence"/>
</dbReference>
<protein>
    <recommendedName>
        <fullName evidence="2">GPI inositol-deacylase PGAP1-like alpha/beta domain-containing protein</fullName>
    </recommendedName>
</protein>
<dbReference type="Pfam" id="PF07819">
    <property type="entry name" value="PGAP1"/>
    <property type="match status" value="1"/>
</dbReference>
<evidence type="ECO:0000313" key="3">
    <source>
        <dbReference type="EMBL" id="KEZ47831.1"/>
    </source>
</evidence>
<dbReference type="ESTHER" id="metid-a0a084gkg9">
    <property type="family name" value="BlEst2-lipase-like"/>
</dbReference>
<evidence type="ECO:0000256" key="1">
    <source>
        <dbReference type="SAM" id="SignalP"/>
    </source>
</evidence>
<dbReference type="OrthoDB" id="9765872at2"/>
<evidence type="ECO:0000259" key="2">
    <source>
        <dbReference type="Pfam" id="PF07819"/>
    </source>
</evidence>
<dbReference type="AlphaFoldDB" id="A0A084GKG9"/>
<feature type="domain" description="GPI inositol-deacylase PGAP1-like alpha/beta" evidence="2">
    <location>
        <begin position="106"/>
        <end position="155"/>
    </location>
</feature>
<keyword evidence="4" id="KW-1185">Reference proteome</keyword>
<name>A0A084GKG9_METID</name>
<feature type="signal peptide" evidence="1">
    <location>
        <begin position="1"/>
        <end position="21"/>
    </location>
</feature>
<organism evidence="3 4">
    <name type="scientific">Metabacillus indicus</name>
    <name type="common">Bacillus indicus</name>
    <dbReference type="NCBI Taxonomy" id="246786"/>
    <lineage>
        <taxon>Bacteria</taxon>
        <taxon>Bacillati</taxon>
        <taxon>Bacillota</taxon>
        <taxon>Bacilli</taxon>
        <taxon>Bacillales</taxon>
        <taxon>Bacillaceae</taxon>
        <taxon>Metabacillus</taxon>
    </lineage>
</organism>
<dbReference type="SUPFAM" id="SSF53474">
    <property type="entry name" value="alpha/beta-Hydrolases"/>
    <property type="match status" value="1"/>
</dbReference>
<dbReference type="GO" id="GO:0016788">
    <property type="term" value="F:hydrolase activity, acting on ester bonds"/>
    <property type="evidence" value="ECO:0007669"/>
    <property type="project" value="InterPro"/>
</dbReference>
<dbReference type="EMBL" id="JNVC02000015">
    <property type="protein sequence ID" value="KEZ47831.1"/>
    <property type="molecule type" value="Genomic_DNA"/>
</dbReference>
<accession>A0A084GKG9</accession>
<evidence type="ECO:0000313" key="4">
    <source>
        <dbReference type="Proteomes" id="UP000028549"/>
    </source>
</evidence>
<feature type="chain" id="PRO_5001775797" description="GPI inositol-deacylase PGAP1-like alpha/beta domain-containing protein" evidence="1">
    <location>
        <begin position="22"/>
        <end position="501"/>
    </location>
</feature>
<gene>
    <name evidence="3" type="ORF">GS18_0217715</name>
</gene>
<dbReference type="Gene3D" id="3.40.50.1820">
    <property type="entry name" value="alpha/beta hydrolase"/>
    <property type="match status" value="1"/>
</dbReference>
<dbReference type="InterPro" id="IPR012908">
    <property type="entry name" value="PGAP1-ab_dom-like"/>
</dbReference>